<dbReference type="GO" id="GO:0008654">
    <property type="term" value="P:phospholipid biosynthetic process"/>
    <property type="evidence" value="ECO:0007669"/>
    <property type="project" value="UniProtKB-KW"/>
</dbReference>
<evidence type="ECO:0000259" key="9">
    <source>
        <dbReference type="PROSITE" id="PS50146"/>
    </source>
</evidence>
<protein>
    <submittedName>
        <fullName evidence="10">Diacylglycerol kinase</fullName>
    </submittedName>
</protein>
<dbReference type="Pfam" id="PF19279">
    <property type="entry name" value="YegS_C"/>
    <property type="match status" value="1"/>
</dbReference>
<comment type="similarity">
    <text evidence="2">Belongs to the diacylglycerol/lipid kinase family.</text>
</comment>
<proteinExistence type="inferred from homology"/>
<dbReference type="PANTHER" id="PTHR12358:SF54">
    <property type="entry name" value="SPHINGOSINE KINASE RELATED PROTEIN"/>
    <property type="match status" value="1"/>
</dbReference>
<keyword evidence="3" id="KW-0808">Transferase</keyword>
<dbReference type="AlphaFoldDB" id="A0A0R1V7A1"/>
<keyword evidence="6" id="KW-0067">ATP-binding</keyword>
<dbReference type="PANTHER" id="PTHR12358">
    <property type="entry name" value="SPHINGOSINE KINASE"/>
    <property type="match status" value="1"/>
</dbReference>
<feature type="domain" description="DAGKc" evidence="9">
    <location>
        <begin position="1"/>
        <end position="145"/>
    </location>
</feature>
<evidence type="ECO:0000256" key="4">
    <source>
        <dbReference type="ARBA" id="ARBA00022741"/>
    </source>
</evidence>
<comment type="caution">
    <text evidence="10">The sequence shown here is derived from an EMBL/GenBank/DDBJ whole genome shotgun (WGS) entry which is preliminary data.</text>
</comment>
<dbReference type="SUPFAM" id="SSF111331">
    <property type="entry name" value="NAD kinase/diacylglycerol kinase-like"/>
    <property type="match status" value="1"/>
</dbReference>
<keyword evidence="7" id="KW-0444">Lipid biosynthesis</keyword>
<dbReference type="Gene3D" id="3.40.50.10330">
    <property type="entry name" value="Probable inorganic polyphosphate/atp-NAD kinase, domain 1"/>
    <property type="match status" value="1"/>
</dbReference>
<comment type="cofactor">
    <cofactor evidence="1">
        <name>Mg(2+)</name>
        <dbReference type="ChEBI" id="CHEBI:18420"/>
    </cofactor>
</comment>
<dbReference type="SMART" id="SM00046">
    <property type="entry name" value="DAGKc"/>
    <property type="match status" value="1"/>
</dbReference>
<dbReference type="InterPro" id="IPR045540">
    <property type="entry name" value="YegS/DAGK_C"/>
</dbReference>
<evidence type="ECO:0000256" key="6">
    <source>
        <dbReference type="ARBA" id="ARBA00022840"/>
    </source>
</evidence>
<keyword evidence="11" id="KW-1185">Reference proteome</keyword>
<dbReference type="EMBL" id="AZFY01000155">
    <property type="protein sequence ID" value="KRM01045.1"/>
    <property type="molecule type" value="Genomic_DNA"/>
</dbReference>
<evidence type="ECO:0000256" key="2">
    <source>
        <dbReference type="ARBA" id="ARBA00005983"/>
    </source>
</evidence>
<dbReference type="Proteomes" id="UP000051966">
    <property type="component" value="Unassembled WGS sequence"/>
</dbReference>
<dbReference type="InterPro" id="IPR016064">
    <property type="entry name" value="NAD/diacylglycerol_kinase_sf"/>
</dbReference>
<evidence type="ECO:0000313" key="11">
    <source>
        <dbReference type="Proteomes" id="UP000051966"/>
    </source>
</evidence>
<reference evidence="10 11" key="1">
    <citation type="journal article" date="2015" name="Genome Announc.">
        <title>Expanding the biotechnology potential of lactobacilli through comparative genomics of 213 strains and associated genera.</title>
        <authorList>
            <person name="Sun Z."/>
            <person name="Harris H.M."/>
            <person name="McCann A."/>
            <person name="Guo C."/>
            <person name="Argimon S."/>
            <person name="Zhang W."/>
            <person name="Yang X."/>
            <person name="Jeffery I.B."/>
            <person name="Cooney J.C."/>
            <person name="Kagawa T.F."/>
            <person name="Liu W."/>
            <person name="Song Y."/>
            <person name="Salvetti E."/>
            <person name="Wrobel A."/>
            <person name="Rasinkangas P."/>
            <person name="Parkhill J."/>
            <person name="Rea M.C."/>
            <person name="O'Sullivan O."/>
            <person name="Ritari J."/>
            <person name="Douillard F.P."/>
            <person name="Paul Ross R."/>
            <person name="Yang R."/>
            <person name="Briner A.E."/>
            <person name="Felis G.E."/>
            <person name="de Vos W.M."/>
            <person name="Barrangou R."/>
            <person name="Klaenhammer T.R."/>
            <person name="Caufield P.W."/>
            <person name="Cui Y."/>
            <person name="Zhang H."/>
            <person name="O'Toole P.W."/>
        </authorList>
    </citation>
    <scope>NUCLEOTIDE SEQUENCE [LARGE SCALE GENOMIC DNA]</scope>
    <source>
        <strain evidence="10 11">DSM 18382</strain>
    </source>
</reference>
<dbReference type="PROSITE" id="PS50146">
    <property type="entry name" value="DAGK"/>
    <property type="match status" value="1"/>
</dbReference>
<evidence type="ECO:0000313" key="10">
    <source>
        <dbReference type="EMBL" id="KRM01045.1"/>
    </source>
</evidence>
<accession>A0A0R1V7A1</accession>
<organism evidence="10 11">
    <name type="scientific">Lentilactobacillus farraginis DSM 18382 = JCM 14108</name>
    <dbReference type="NCBI Taxonomy" id="1423743"/>
    <lineage>
        <taxon>Bacteria</taxon>
        <taxon>Bacillati</taxon>
        <taxon>Bacillota</taxon>
        <taxon>Bacilli</taxon>
        <taxon>Lactobacillales</taxon>
        <taxon>Lactobacillaceae</taxon>
        <taxon>Lentilactobacillus</taxon>
    </lineage>
</organism>
<dbReference type="Gene3D" id="2.60.200.40">
    <property type="match status" value="1"/>
</dbReference>
<dbReference type="GO" id="GO:0016301">
    <property type="term" value="F:kinase activity"/>
    <property type="evidence" value="ECO:0007669"/>
    <property type="project" value="UniProtKB-KW"/>
</dbReference>
<dbReference type="InterPro" id="IPR050187">
    <property type="entry name" value="Lipid_Phosphate_FormReg"/>
</dbReference>
<dbReference type="RefSeq" id="WP_056984318.1">
    <property type="nucleotide sequence ID" value="NZ_AZFY01000155.1"/>
</dbReference>
<keyword evidence="5 10" id="KW-0418">Kinase</keyword>
<dbReference type="InterPro" id="IPR017438">
    <property type="entry name" value="ATP-NAD_kinase_N"/>
</dbReference>
<keyword evidence="7" id="KW-0443">Lipid metabolism</keyword>
<dbReference type="NCBIfam" id="TIGR00147">
    <property type="entry name" value="YegS/Rv2252/BmrU family lipid kinase"/>
    <property type="match status" value="1"/>
</dbReference>
<dbReference type="GO" id="GO:0005524">
    <property type="term" value="F:ATP binding"/>
    <property type="evidence" value="ECO:0007669"/>
    <property type="project" value="UniProtKB-KW"/>
</dbReference>
<keyword evidence="4" id="KW-0547">Nucleotide-binding</keyword>
<dbReference type="OrthoDB" id="9786026at2"/>
<gene>
    <name evidence="10" type="ORF">FD41_GL001866</name>
</gene>
<dbReference type="Pfam" id="PF00781">
    <property type="entry name" value="DAGK_cat"/>
    <property type="match status" value="1"/>
</dbReference>
<evidence type="ECO:0000256" key="3">
    <source>
        <dbReference type="ARBA" id="ARBA00022679"/>
    </source>
</evidence>
<name>A0A0R1V7A1_9LACO</name>
<evidence type="ECO:0000256" key="5">
    <source>
        <dbReference type="ARBA" id="ARBA00022777"/>
    </source>
</evidence>
<evidence type="ECO:0000256" key="7">
    <source>
        <dbReference type="ARBA" id="ARBA00023209"/>
    </source>
</evidence>
<dbReference type="PATRIC" id="fig|1423743.5.peg.1923"/>
<keyword evidence="7" id="KW-0594">Phospholipid biosynthesis</keyword>
<keyword evidence="8" id="KW-1208">Phospholipid metabolism</keyword>
<sequence>MEYFIIVNPTAGGNNGRKVWPQVEQYLDQAAISYRTYFTEYDGHAVSIAMQILNQVTATNHPDAIIVAAGGDGTLHETLLGCMRFYAEHPLLQNPRVPIGVLPIGSGNDFARGLKISRQWQDALQVILTTKKPVNIEIGHFDNHDYQSDGYFLNNFGIGLDATVVHFANHSLLKSHQQLSGFSYWASVRHAIKSLKPFRLTVSQPDGTKITYPRAFLATVTNQPYFGGGINIAPKASLYQKQLDLIIVEKPTRRQIFLFIFMLLLKRHLKLRFVHHFSETHFGLDTQQARYGQIDGEELGDKVYHVSYETQTYPFWVRRANQT</sequence>
<dbReference type="InterPro" id="IPR005218">
    <property type="entry name" value="Diacylglycerol/lipid_kinase"/>
</dbReference>
<dbReference type="InterPro" id="IPR001206">
    <property type="entry name" value="Diacylglycerol_kinase_cat_dom"/>
</dbReference>
<evidence type="ECO:0000256" key="1">
    <source>
        <dbReference type="ARBA" id="ARBA00001946"/>
    </source>
</evidence>
<evidence type="ECO:0000256" key="8">
    <source>
        <dbReference type="ARBA" id="ARBA00023264"/>
    </source>
</evidence>